<evidence type="ECO:0000313" key="3">
    <source>
        <dbReference type="EMBL" id="MBT0956533.1"/>
    </source>
</evidence>
<keyword evidence="2" id="KW-0472">Membrane</keyword>
<dbReference type="RefSeq" id="WP_327792733.1">
    <property type="nucleotide sequence ID" value="NZ_JADQAZ010000001.1"/>
</dbReference>
<feature type="transmembrane region" description="Helical" evidence="2">
    <location>
        <begin position="444"/>
        <end position="464"/>
    </location>
</feature>
<dbReference type="PANTHER" id="PTHR32309">
    <property type="entry name" value="TYROSINE-PROTEIN KINASE"/>
    <property type="match status" value="1"/>
</dbReference>
<organism evidence="3 4">
    <name type="scientific">Harenicola maris</name>
    <dbReference type="NCBI Taxonomy" id="2841044"/>
    <lineage>
        <taxon>Bacteria</taxon>
        <taxon>Pseudomonadati</taxon>
        <taxon>Pseudomonadota</taxon>
        <taxon>Alphaproteobacteria</taxon>
        <taxon>Rhodobacterales</taxon>
        <taxon>Paracoccaceae</taxon>
        <taxon>Harenicola</taxon>
    </lineage>
</organism>
<dbReference type="EMBL" id="JADQAZ010000001">
    <property type="protein sequence ID" value="MBT0956533.1"/>
    <property type="molecule type" value="Genomic_DNA"/>
</dbReference>
<gene>
    <name evidence="3" type="ORF">IV417_03975</name>
</gene>
<dbReference type="GO" id="GO:0004713">
    <property type="term" value="F:protein tyrosine kinase activity"/>
    <property type="evidence" value="ECO:0007669"/>
    <property type="project" value="TreeGrafter"/>
</dbReference>
<reference evidence="3 4" key="1">
    <citation type="journal article" date="2021" name="Arch. Microbiol.">
        <title>Harenicola maris gen. nov., sp. nov. isolated from the Sea of Japan shallow sediments.</title>
        <authorList>
            <person name="Romanenko L.A."/>
            <person name="Kurilenko V.V."/>
            <person name="Chernysheva N.Y."/>
            <person name="Tekutyeva L.A."/>
            <person name="Velansky P.V."/>
            <person name="Svetashev V.I."/>
            <person name="Isaeva M.P."/>
        </authorList>
    </citation>
    <scope>NUCLEOTIDE SEQUENCE [LARGE SCALE GENOMIC DNA]</scope>
    <source>
        <strain evidence="3 4">KMM 3653</strain>
    </source>
</reference>
<dbReference type="AlphaFoldDB" id="A0AAP2G397"/>
<feature type="coiled-coil region" evidence="1">
    <location>
        <begin position="194"/>
        <end position="264"/>
    </location>
</feature>
<evidence type="ECO:0000313" key="4">
    <source>
        <dbReference type="Proteomes" id="UP001315686"/>
    </source>
</evidence>
<dbReference type="PANTHER" id="PTHR32309:SF13">
    <property type="entry name" value="FERRIC ENTEROBACTIN TRANSPORT PROTEIN FEPE"/>
    <property type="match status" value="1"/>
</dbReference>
<keyword evidence="2" id="KW-0812">Transmembrane</keyword>
<dbReference type="InterPro" id="IPR050445">
    <property type="entry name" value="Bact_polysacc_biosynth/exp"/>
</dbReference>
<name>A0AAP2G397_9RHOB</name>
<keyword evidence="2" id="KW-1133">Transmembrane helix</keyword>
<keyword evidence="4" id="KW-1185">Reference proteome</keyword>
<evidence type="ECO:0000256" key="2">
    <source>
        <dbReference type="SAM" id="Phobius"/>
    </source>
</evidence>
<feature type="transmembrane region" description="Helical" evidence="2">
    <location>
        <begin position="40"/>
        <end position="59"/>
    </location>
</feature>
<dbReference type="Proteomes" id="UP001315686">
    <property type="component" value="Unassembled WGS sequence"/>
</dbReference>
<proteinExistence type="predicted"/>
<accession>A0AAP2G397</accession>
<dbReference type="GO" id="GO:0005886">
    <property type="term" value="C:plasma membrane"/>
    <property type="evidence" value="ECO:0007669"/>
    <property type="project" value="TreeGrafter"/>
</dbReference>
<evidence type="ECO:0000256" key="1">
    <source>
        <dbReference type="SAM" id="Coils"/>
    </source>
</evidence>
<comment type="caution">
    <text evidence="3">The sequence shown here is derived from an EMBL/GenBank/DDBJ whole genome shotgun (WGS) entry which is preliminary data.</text>
</comment>
<protein>
    <submittedName>
        <fullName evidence="3">Uncharacterized protein</fullName>
    </submittedName>
</protein>
<sequence length="482" mass="51429">MTYQDTQPSPLPAKRKRIRIPLRRILMGGQIGDLGRFPRYFALALLGGAMIWAPISGYLRTAPLSFKSHTSLILPGSGASASMNLNGIGQASSYANSAFSSNSVSPTETYKRLIGADRILEAAARSVGVARKDFGKPRINLVDQTSLIHLEMTGNTPEQAQERGDALLAAFFAELDALRADEQVTREDSGLAAIDDYRNSVAATRQDIARLQTETGLVSGDQYDAMVEATRVLESRVQDVAAQLSEKEQNVAALEAVLRTSAERAAVTLKLYADAEFNALLDENGRHAAALAEARSSYGEGHPKVRAARTAQRATTAAALTRAARVTGLPMAELESLDLAPAGARAELLAQLVETDVARAGIARQYATLAARLEAETAKQQSLAAAAARLQDMQRDFSVAEAVFASAIARTQSTKSDVYASYPLVQVLENPSLPENPSSPNRKLALAAGVAATLMMLLGLLLGWMRSALIGRLLNAPDEAEA</sequence>
<keyword evidence="1" id="KW-0175">Coiled coil</keyword>